<keyword evidence="3" id="KW-1185">Reference proteome</keyword>
<protein>
    <submittedName>
        <fullName evidence="2">Hypothetical_protein</fullName>
    </submittedName>
</protein>
<reference evidence="1" key="1">
    <citation type="submission" date="2023-06" db="EMBL/GenBank/DDBJ databases">
        <authorList>
            <person name="Kurt Z."/>
        </authorList>
    </citation>
    <scope>NUCLEOTIDE SEQUENCE</scope>
</reference>
<sequence length="156" mass="18621">MQMQNSNLNAQLDFNALSEYKAKWLNESNQYRDYMDAIIKKKKTKQSQRTQLKYRIQEKTALYHKVIADNGVQRDMVQRISDEKANAHFQFQDFVEYQNVDEAFSRYTSSAQEQVHFSFQNPKYKSYLKESIGKKGIVKEFKQNLNKMETIQVLRK</sequence>
<dbReference type="EMBL" id="CAXDID020000083">
    <property type="protein sequence ID" value="CAL6019509.1"/>
    <property type="molecule type" value="Genomic_DNA"/>
</dbReference>
<evidence type="ECO:0000313" key="1">
    <source>
        <dbReference type="EMBL" id="CAI9944084.1"/>
    </source>
</evidence>
<dbReference type="EMBL" id="CATOUU010000721">
    <property type="protein sequence ID" value="CAI9944084.1"/>
    <property type="molecule type" value="Genomic_DNA"/>
</dbReference>
<evidence type="ECO:0000313" key="2">
    <source>
        <dbReference type="EMBL" id="CAL6019509.1"/>
    </source>
</evidence>
<dbReference type="Proteomes" id="UP001642409">
    <property type="component" value="Unassembled WGS sequence"/>
</dbReference>
<name>A0AA86PQ21_9EUKA</name>
<accession>A0AA86PQ21</accession>
<organism evidence="1">
    <name type="scientific">Hexamita inflata</name>
    <dbReference type="NCBI Taxonomy" id="28002"/>
    <lineage>
        <taxon>Eukaryota</taxon>
        <taxon>Metamonada</taxon>
        <taxon>Diplomonadida</taxon>
        <taxon>Hexamitidae</taxon>
        <taxon>Hexamitinae</taxon>
        <taxon>Hexamita</taxon>
    </lineage>
</organism>
<proteinExistence type="predicted"/>
<reference evidence="2 3" key="2">
    <citation type="submission" date="2024-07" db="EMBL/GenBank/DDBJ databases">
        <authorList>
            <person name="Akdeniz Z."/>
        </authorList>
    </citation>
    <scope>NUCLEOTIDE SEQUENCE [LARGE SCALE GENOMIC DNA]</scope>
</reference>
<dbReference type="AlphaFoldDB" id="A0AA86PQ21"/>
<evidence type="ECO:0000313" key="3">
    <source>
        <dbReference type="Proteomes" id="UP001642409"/>
    </source>
</evidence>
<comment type="caution">
    <text evidence="1">The sequence shown here is derived from an EMBL/GenBank/DDBJ whole genome shotgun (WGS) entry which is preliminary data.</text>
</comment>
<gene>
    <name evidence="2" type="ORF">HINF_LOCUS26982</name>
    <name evidence="1" type="ORF">HINF_LOCUS31729</name>
</gene>